<keyword evidence="4" id="KW-0460">Magnesium</keyword>
<dbReference type="GO" id="GO:1901907">
    <property type="term" value="P:diadenosine pentaphosphate catabolic process"/>
    <property type="evidence" value="ECO:0007669"/>
    <property type="project" value="TreeGrafter"/>
</dbReference>
<keyword evidence="8" id="KW-1185">Reference proteome</keyword>
<dbReference type="CDD" id="cd04666">
    <property type="entry name" value="NUDIX_DIPP2_like_Nudt4"/>
    <property type="match status" value="1"/>
</dbReference>
<evidence type="ECO:0000256" key="1">
    <source>
        <dbReference type="ARBA" id="ARBA00001946"/>
    </source>
</evidence>
<sequence>MSSNPNLAVKSTESRVGRENQRFNPESGARMVAGCICLNETRDKVVMILSSVHKNKWVLPKGGIELDEGEDFVISAVRETWEEAGCEGRILEKLPVVYDLRGAKAPVLEGEDQKKDFDPKKFIPKLEFHFYTMEVVQLSTTWPELDVRSRRWCTYSEAKHELMKSKRPELVQALEYSCMVKDVEAPVDVDAY</sequence>
<dbReference type="RefSeq" id="XP_062875368.1">
    <property type="nucleotide sequence ID" value="XM_063019298.1"/>
</dbReference>
<dbReference type="InterPro" id="IPR015797">
    <property type="entry name" value="NUDIX_hydrolase-like_dom_sf"/>
</dbReference>
<comment type="cofactor">
    <cofactor evidence="1">
        <name>Mg(2+)</name>
        <dbReference type="ChEBI" id="CHEBI:18420"/>
    </cofactor>
</comment>
<evidence type="ECO:0000256" key="2">
    <source>
        <dbReference type="ARBA" id="ARBA00022723"/>
    </source>
</evidence>
<evidence type="ECO:0000256" key="5">
    <source>
        <dbReference type="SAM" id="MobiDB-lite"/>
    </source>
</evidence>
<dbReference type="GO" id="GO:0008486">
    <property type="term" value="F:diphosphoinositol-polyphosphate diphosphatase activity"/>
    <property type="evidence" value="ECO:0007669"/>
    <property type="project" value="TreeGrafter"/>
</dbReference>
<feature type="region of interest" description="Disordered" evidence="5">
    <location>
        <begin position="1"/>
        <end position="23"/>
    </location>
</feature>
<dbReference type="AlphaFoldDB" id="A0AAX4H362"/>
<dbReference type="InterPro" id="IPR000086">
    <property type="entry name" value="NUDIX_hydrolase_dom"/>
</dbReference>
<dbReference type="GO" id="GO:0071543">
    <property type="term" value="P:diphosphoinositol polyphosphate metabolic process"/>
    <property type="evidence" value="ECO:0007669"/>
    <property type="project" value="TreeGrafter"/>
</dbReference>
<dbReference type="Proteomes" id="UP001338582">
    <property type="component" value="Chromosome 1"/>
</dbReference>
<accession>A0AAX4H362</accession>
<keyword evidence="3" id="KW-0378">Hydrolase</keyword>
<dbReference type="GO" id="GO:1901911">
    <property type="term" value="P:adenosine 5'-(hexahydrogen pentaphosphate) catabolic process"/>
    <property type="evidence" value="ECO:0007669"/>
    <property type="project" value="TreeGrafter"/>
</dbReference>
<dbReference type="GO" id="GO:1901909">
    <property type="term" value="P:diadenosine hexaphosphate catabolic process"/>
    <property type="evidence" value="ECO:0007669"/>
    <property type="project" value="TreeGrafter"/>
</dbReference>
<dbReference type="GO" id="GO:0005737">
    <property type="term" value="C:cytoplasm"/>
    <property type="evidence" value="ECO:0007669"/>
    <property type="project" value="TreeGrafter"/>
</dbReference>
<dbReference type="PANTHER" id="PTHR12629">
    <property type="entry name" value="DIPHOSPHOINOSITOL POLYPHOSPHATE PHOSPHOHYDROLASE"/>
    <property type="match status" value="1"/>
</dbReference>
<reference evidence="7 8" key="1">
    <citation type="submission" date="2023-10" db="EMBL/GenBank/DDBJ databases">
        <title>Draft Genome Sequence of Candida saopaulonensis from a very Premature Infant with Sepsis.</title>
        <authorList>
            <person name="Ning Y."/>
            <person name="Dai R."/>
            <person name="Xiao M."/>
            <person name="Xu Y."/>
            <person name="Yan Q."/>
            <person name="Zhang L."/>
        </authorList>
    </citation>
    <scope>NUCLEOTIDE SEQUENCE [LARGE SCALE GENOMIC DNA]</scope>
    <source>
        <strain evidence="7 8">19XY460</strain>
    </source>
</reference>
<dbReference type="Pfam" id="PF00293">
    <property type="entry name" value="NUDIX"/>
    <property type="match status" value="1"/>
</dbReference>
<dbReference type="GeneID" id="88171273"/>
<proteinExistence type="predicted"/>
<dbReference type="PANTHER" id="PTHR12629:SF0">
    <property type="entry name" value="DIPHOSPHOINOSITOL-POLYPHOSPHATE DIPHOSPHATASE"/>
    <property type="match status" value="1"/>
</dbReference>
<dbReference type="EMBL" id="CP138894">
    <property type="protein sequence ID" value="WPK22981.1"/>
    <property type="molecule type" value="Genomic_DNA"/>
</dbReference>
<dbReference type="InterPro" id="IPR047198">
    <property type="entry name" value="DDP-like_NUDIX"/>
</dbReference>
<organism evidence="7 8">
    <name type="scientific">Australozyma saopauloensis</name>
    <dbReference type="NCBI Taxonomy" id="291208"/>
    <lineage>
        <taxon>Eukaryota</taxon>
        <taxon>Fungi</taxon>
        <taxon>Dikarya</taxon>
        <taxon>Ascomycota</taxon>
        <taxon>Saccharomycotina</taxon>
        <taxon>Pichiomycetes</taxon>
        <taxon>Metschnikowiaceae</taxon>
        <taxon>Australozyma</taxon>
    </lineage>
</organism>
<name>A0AAX4H362_9ASCO</name>
<evidence type="ECO:0000259" key="6">
    <source>
        <dbReference type="PROSITE" id="PS51462"/>
    </source>
</evidence>
<dbReference type="KEGG" id="asau:88171273"/>
<dbReference type="SUPFAM" id="SSF55811">
    <property type="entry name" value="Nudix"/>
    <property type="match status" value="1"/>
</dbReference>
<evidence type="ECO:0000256" key="4">
    <source>
        <dbReference type="ARBA" id="ARBA00022842"/>
    </source>
</evidence>
<dbReference type="GO" id="GO:0005634">
    <property type="term" value="C:nucleus"/>
    <property type="evidence" value="ECO:0007669"/>
    <property type="project" value="TreeGrafter"/>
</dbReference>
<feature type="compositionally biased region" description="Polar residues" evidence="5">
    <location>
        <begin position="1"/>
        <end position="11"/>
    </location>
</feature>
<keyword evidence="2" id="KW-0479">Metal-binding</keyword>
<protein>
    <recommendedName>
        <fullName evidence="6">Nudix hydrolase domain-containing protein</fullName>
    </recommendedName>
</protein>
<dbReference type="GO" id="GO:0034432">
    <property type="term" value="F:bis(5'-adenosyl)-pentaphosphatase activity"/>
    <property type="evidence" value="ECO:0007669"/>
    <property type="project" value="TreeGrafter"/>
</dbReference>
<dbReference type="GO" id="GO:0034431">
    <property type="term" value="F:bis(5'-adenosyl)-hexaphosphatase activity"/>
    <property type="evidence" value="ECO:0007669"/>
    <property type="project" value="TreeGrafter"/>
</dbReference>
<feature type="compositionally biased region" description="Basic and acidic residues" evidence="5">
    <location>
        <begin position="12"/>
        <end position="21"/>
    </location>
</feature>
<dbReference type="Gene3D" id="3.90.79.10">
    <property type="entry name" value="Nucleoside Triphosphate Pyrophosphohydrolase"/>
    <property type="match status" value="1"/>
</dbReference>
<dbReference type="GO" id="GO:0046872">
    <property type="term" value="F:metal ion binding"/>
    <property type="evidence" value="ECO:0007669"/>
    <property type="project" value="UniProtKB-KW"/>
</dbReference>
<gene>
    <name evidence="7" type="ORF">PUMCH_000204</name>
</gene>
<dbReference type="GO" id="GO:0000298">
    <property type="term" value="F:endopolyphosphatase activity"/>
    <property type="evidence" value="ECO:0007669"/>
    <property type="project" value="TreeGrafter"/>
</dbReference>
<evidence type="ECO:0000256" key="3">
    <source>
        <dbReference type="ARBA" id="ARBA00022801"/>
    </source>
</evidence>
<evidence type="ECO:0000313" key="8">
    <source>
        <dbReference type="Proteomes" id="UP001338582"/>
    </source>
</evidence>
<dbReference type="PROSITE" id="PS51462">
    <property type="entry name" value="NUDIX"/>
    <property type="match status" value="1"/>
</dbReference>
<feature type="domain" description="Nudix hydrolase" evidence="6">
    <location>
        <begin position="28"/>
        <end position="175"/>
    </location>
</feature>
<evidence type="ECO:0000313" key="7">
    <source>
        <dbReference type="EMBL" id="WPK22981.1"/>
    </source>
</evidence>